<dbReference type="InterPro" id="IPR000421">
    <property type="entry name" value="FA58C"/>
</dbReference>
<proteinExistence type="predicted"/>
<dbReference type="SUPFAM" id="SSF49785">
    <property type="entry name" value="Galactose-binding domain-like"/>
    <property type="match status" value="1"/>
</dbReference>
<dbReference type="PROSITE" id="PS01286">
    <property type="entry name" value="FA58C_2"/>
    <property type="match status" value="1"/>
</dbReference>
<dbReference type="Proteomes" id="UP001152888">
    <property type="component" value="Unassembled WGS sequence"/>
</dbReference>
<dbReference type="Gene3D" id="2.60.120.260">
    <property type="entry name" value="Galactose-binding domain-like"/>
    <property type="match status" value="1"/>
</dbReference>
<dbReference type="PROSITE" id="PS50022">
    <property type="entry name" value="FA58C_3"/>
    <property type="match status" value="1"/>
</dbReference>
<dbReference type="AlphaFoldDB" id="A0A9P0LRK9"/>
<dbReference type="InterPro" id="IPR008979">
    <property type="entry name" value="Galactose-bd-like_sf"/>
</dbReference>
<dbReference type="EMBL" id="CAKOFQ010007442">
    <property type="protein sequence ID" value="CAH2001308.1"/>
    <property type="molecule type" value="Genomic_DNA"/>
</dbReference>
<reference evidence="2" key="1">
    <citation type="submission" date="2022-03" db="EMBL/GenBank/DDBJ databases">
        <authorList>
            <person name="Sayadi A."/>
        </authorList>
    </citation>
    <scope>NUCLEOTIDE SEQUENCE</scope>
</reference>
<protein>
    <recommendedName>
        <fullName evidence="1">F5/8 type C domain-containing protein</fullName>
    </recommendedName>
</protein>
<evidence type="ECO:0000313" key="2">
    <source>
        <dbReference type="EMBL" id="CAH2001308.1"/>
    </source>
</evidence>
<dbReference type="OrthoDB" id="6775399at2759"/>
<evidence type="ECO:0000259" key="1">
    <source>
        <dbReference type="PROSITE" id="PS50022"/>
    </source>
</evidence>
<evidence type="ECO:0000313" key="3">
    <source>
        <dbReference type="Proteomes" id="UP001152888"/>
    </source>
</evidence>
<gene>
    <name evidence="2" type="ORF">ACAOBT_LOCUS26101</name>
</gene>
<feature type="domain" description="F5/8 type C" evidence="1">
    <location>
        <begin position="105"/>
        <end position="151"/>
    </location>
</feature>
<comment type="caution">
    <text evidence="2">The sequence shown here is derived from an EMBL/GenBank/DDBJ whole genome shotgun (WGS) entry which is preliminary data.</text>
</comment>
<organism evidence="2 3">
    <name type="scientific">Acanthoscelides obtectus</name>
    <name type="common">Bean weevil</name>
    <name type="synonym">Bruchus obtectus</name>
    <dbReference type="NCBI Taxonomy" id="200917"/>
    <lineage>
        <taxon>Eukaryota</taxon>
        <taxon>Metazoa</taxon>
        <taxon>Ecdysozoa</taxon>
        <taxon>Arthropoda</taxon>
        <taxon>Hexapoda</taxon>
        <taxon>Insecta</taxon>
        <taxon>Pterygota</taxon>
        <taxon>Neoptera</taxon>
        <taxon>Endopterygota</taxon>
        <taxon>Coleoptera</taxon>
        <taxon>Polyphaga</taxon>
        <taxon>Cucujiformia</taxon>
        <taxon>Chrysomeloidea</taxon>
        <taxon>Chrysomelidae</taxon>
        <taxon>Bruchinae</taxon>
        <taxon>Bruchini</taxon>
        <taxon>Acanthoscelides</taxon>
    </lineage>
</organism>
<keyword evidence="3" id="KW-1185">Reference proteome</keyword>
<sequence>MYFETFDDITGICLRQISAVVKRTNTVFEMENPRQQQLIASTQLSRRFDCISHKVLLQKISKWPEPWATWLSRESLTSDSTSRFCGVEGKSTIIASEGGTRTTKKLLTGNTDTYSIVEQKLEPPIIASKIRFIPYSDHVRTVCMRVEILGCRWTGQYYGYASDFPTLLTLKYKPSFFIIPLQIIPDFKQASGTTYEYNKPSLSLPGSLQSWDILTGLMGRAHQENERVLPSQTTRICNFSCSKHRLRQLAGSSGI</sequence>
<accession>A0A9P0LRK9</accession>
<name>A0A9P0LRK9_ACAOB</name>